<dbReference type="AlphaFoldDB" id="A0AAQ3KEB5"/>
<organism evidence="1 2">
    <name type="scientific">Canna indica</name>
    <name type="common">Indian-shot</name>
    <dbReference type="NCBI Taxonomy" id="4628"/>
    <lineage>
        <taxon>Eukaryota</taxon>
        <taxon>Viridiplantae</taxon>
        <taxon>Streptophyta</taxon>
        <taxon>Embryophyta</taxon>
        <taxon>Tracheophyta</taxon>
        <taxon>Spermatophyta</taxon>
        <taxon>Magnoliopsida</taxon>
        <taxon>Liliopsida</taxon>
        <taxon>Zingiberales</taxon>
        <taxon>Cannaceae</taxon>
        <taxon>Canna</taxon>
    </lineage>
</organism>
<proteinExistence type="predicted"/>
<dbReference type="EMBL" id="CP136894">
    <property type="protein sequence ID" value="WOL06985.1"/>
    <property type="molecule type" value="Genomic_DNA"/>
</dbReference>
<gene>
    <name evidence="1" type="ORF">Cni_G15721</name>
</gene>
<name>A0AAQ3KEB5_9LILI</name>
<dbReference type="Proteomes" id="UP001327560">
    <property type="component" value="Chromosome 5"/>
</dbReference>
<protein>
    <submittedName>
        <fullName evidence="1">Testis-expressed sequence 10 protein isoform X2</fullName>
    </submittedName>
</protein>
<sequence>MAFGILGAAIVLPEQSVASEREGLAVNKKGLTLRELMQQTSHHNAKIRRG</sequence>
<evidence type="ECO:0000313" key="2">
    <source>
        <dbReference type="Proteomes" id="UP001327560"/>
    </source>
</evidence>
<accession>A0AAQ3KEB5</accession>
<evidence type="ECO:0000313" key="1">
    <source>
        <dbReference type="EMBL" id="WOL06985.1"/>
    </source>
</evidence>
<keyword evidence="2" id="KW-1185">Reference proteome</keyword>
<reference evidence="1 2" key="1">
    <citation type="submission" date="2023-10" db="EMBL/GenBank/DDBJ databases">
        <title>Chromosome-scale genome assembly provides insights into flower coloration mechanisms of Canna indica.</title>
        <authorList>
            <person name="Li C."/>
        </authorList>
    </citation>
    <scope>NUCLEOTIDE SEQUENCE [LARGE SCALE GENOMIC DNA]</scope>
    <source>
        <tissue evidence="1">Flower</tissue>
    </source>
</reference>